<evidence type="ECO:0000256" key="13">
    <source>
        <dbReference type="ARBA" id="ARBA00022842"/>
    </source>
</evidence>
<protein>
    <recommendedName>
        <fullName evidence="5">6-phosphofructokinase</fullName>
        <ecNumber evidence="5">2.7.1.11</ecNumber>
    </recommendedName>
</protein>
<comment type="pathway">
    <text evidence="4">Carbohydrate degradation; glycolysis; D-glyceraldehyde 3-phosphate and glycerone phosphate from D-glucose: step 3/4.</text>
</comment>
<dbReference type="SUPFAM" id="SSF53784">
    <property type="entry name" value="Phosphofructokinase"/>
    <property type="match status" value="1"/>
</dbReference>
<evidence type="ECO:0000313" key="18">
    <source>
        <dbReference type="EMBL" id="SDF60070.1"/>
    </source>
</evidence>
<dbReference type="AlphaFoldDB" id="A0A1I0B049"/>
<keyword evidence="7" id="KW-0021">Allosteric enzyme</keyword>
<dbReference type="EMBL" id="FNBJ01000016">
    <property type="protein sequence ID" value="SDF60070.1"/>
    <property type="molecule type" value="Genomic_DNA"/>
</dbReference>
<evidence type="ECO:0000313" key="19">
    <source>
        <dbReference type="EMBL" id="SES99664.1"/>
    </source>
</evidence>
<dbReference type="PANTHER" id="PTHR13697:SF4">
    <property type="entry name" value="ATP-DEPENDENT 6-PHOSPHOFRUCTOKINASE"/>
    <property type="match status" value="1"/>
</dbReference>
<evidence type="ECO:0000256" key="7">
    <source>
        <dbReference type="ARBA" id="ARBA00022533"/>
    </source>
</evidence>
<feature type="domain" description="Phosphofructokinase" evidence="17">
    <location>
        <begin position="3"/>
        <end position="278"/>
    </location>
</feature>
<dbReference type="GO" id="GO:0005524">
    <property type="term" value="F:ATP binding"/>
    <property type="evidence" value="ECO:0007669"/>
    <property type="project" value="UniProtKB-KW"/>
</dbReference>
<dbReference type="GO" id="GO:0030388">
    <property type="term" value="P:fructose 1,6-bisphosphate metabolic process"/>
    <property type="evidence" value="ECO:0007669"/>
    <property type="project" value="TreeGrafter"/>
</dbReference>
<dbReference type="InterPro" id="IPR015912">
    <property type="entry name" value="Phosphofructokinase_CS"/>
</dbReference>
<keyword evidence="8" id="KW-0808">Transferase</keyword>
<dbReference type="InterPro" id="IPR000023">
    <property type="entry name" value="Phosphofructokinase_dom"/>
</dbReference>
<evidence type="ECO:0000256" key="10">
    <source>
        <dbReference type="ARBA" id="ARBA00022741"/>
    </source>
</evidence>
<dbReference type="GO" id="GO:0006002">
    <property type="term" value="P:fructose 6-phosphate metabolic process"/>
    <property type="evidence" value="ECO:0007669"/>
    <property type="project" value="InterPro"/>
</dbReference>
<evidence type="ECO:0000256" key="9">
    <source>
        <dbReference type="ARBA" id="ARBA00022723"/>
    </source>
</evidence>
<evidence type="ECO:0000313" key="21">
    <source>
        <dbReference type="Proteomes" id="UP000199519"/>
    </source>
</evidence>
<dbReference type="RefSeq" id="WP_089720212.1">
    <property type="nucleotide sequence ID" value="NZ_FNBJ01000016.1"/>
</dbReference>
<evidence type="ECO:0000313" key="20">
    <source>
        <dbReference type="Proteomes" id="UP000198612"/>
    </source>
</evidence>
<dbReference type="GO" id="GO:0048029">
    <property type="term" value="F:monosaccharide binding"/>
    <property type="evidence" value="ECO:0007669"/>
    <property type="project" value="TreeGrafter"/>
</dbReference>
<dbReference type="Pfam" id="PF00365">
    <property type="entry name" value="PFK"/>
    <property type="match status" value="1"/>
</dbReference>
<dbReference type="GO" id="GO:0042802">
    <property type="term" value="F:identical protein binding"/>
    <property type="evidence" value="ECO:0007669"/>
    <property type="project" value="TreeGrafter"/>
</dbReference>
<comment type="subcellular location">
    <subcellularLocation>
        <location evidence="3">Cytoplasm</location>
    </subcellularLocation>
</comment>
<evidence type="ECO:0000256" key="6">
    <source>
        <dbReference type="ARBA" id="ARBA00022490"/>
    </source>
</evidence>
<dbReference type="InterPro" id="IPR012003">
    <property type="entry name" value="ATP_PFK_prok-type"/>
</dbReference>
<keyword evidence="12" id="KW-0067">ATP-binding</keyword>
<accession>A0A1I0B049</accession>
<comment type="cofactor">
    <cofactor evidence="1">
        <name>Mg(2+)</name>
        <dbReference type="ChEBI" id="CHEBI:18420"/>
    </cofactor>
</comment>
<gene>
    <name evidence="18" type="ORF">SAMN04488598_11649</name>
    <name evidence="19" type="ORF">SAMN04515652_1162</name>
</gene>
<evidence type="ECO:0000256" key="1">
    <source>
        <dbReference type="ARBA" id="ARBA00001946"/>
    </source>
</evidence>
<dbReference type="Gene3D" id="3.40.50.460">
    <property type="entry name" value="Phosphofructokinase domain"/>
    <property type="match status" value="1"/>
</dbReference>
<name>A0A1I0B049_9FIRM</name>
<evidence type="ECO:0000256" key="2">
    <source>
        <dbReference type="ARBA" id="ARBA00002659"/>
    </source>
</evidence>
<dbReference type="FunFam" id="3.40.50.460:FF:000002">
    <property type="entry name" value="ATP-dependent 6-phosphofructokinase"/>
    <property type="match status" value="1"/>
</dbReference>
<comment type="similarity">
    <text evidence="15">Belongs to the phosphofructokinase type A (PFKA) family.</text>
</comment>
<evidence type="ECO:0000259" key="17">
    <source>
        <dbReference type="Pfam" id="PF00365"/>
    </source>
</evidence>
<dbReference type="PANTHER" id="PTHR13697">
    <property type="entry name" value="PHOSPHOFRUCTOKINASE"/>
    <property type="match status" value="1"/>
</dbReference>
<dbReference type="GO" id="GO:0061621">
    <property type="term" value="P:canonical glycolysis"/>
    <property type="evidence" value="ECO:0007669"/>
    <property type="project" value="TreeGrafter"/>
</dbReference>
<dbReference type="GO" id="GO:0070095">
    <property type="term" value="F:fructose-6-phosphate binding"/>
    <property type="evidence" value="ECO:0007669"/>
    <property type="project" value="TreeGrafter"/>
</dbReference>
<dbReference type="Proteomes" id="UP000199519">
    <property type="component" value="Unassembled WGS sequence"/>
</dbReference>
<dbReference type="EMBL" id="FOHG01000016">
    <property type="protein sequence ID" value="SES99664.1"/>
    <property type="molecule type" value="Genomic_DNA"/>
</dbReference>
<reference evidence="20 21" key="1">
    <citation type="submission" date="2016-10" db="EMBL/GenBank/DDBJ databases">
        <authorList>
            <person name="Varghese N."/>
            <person name="Submissions S."/>
        </authorList>
    </citation>
    <scope>NUCLEOTIDE SEQUENCE [LARGE SCALE GENOMIC DNA]</scope>
    <source>
        <strain evidence="18 21">WG2</strain>
        <strain evidence="19 20">WG5</strain>
    </source>
</reference>
<evidence type="ECO:0000256" key="4">
    <source>
        <dbReference type="ARBA" id="ARBA00004679"/>
    </source>
</evidence>
<dbReference type="PROSITE" id="PS00433">
    <property type="entry name" value="PHOSPHOFRUCTOKINASE"/>
    <property type="match status" value="1"/>
</dbReference>
<comment type="function">
    <text evidence="2">Catalyzes the phosphorylation of D-fructose 6-phosphate to fructose 1,6-bisphosphate by ATP, the first committing step of glycolysis.</text>
</comment>
<sequence>MERIGVLTSGGDAPGMNSAIRSIVKTAQKNKIQVYGIEFGYIGLLEMKYKKLNILDIDHISTDGGTILKSGRTDRFKTDEGIEQAVKNIKKMKLDGLIVIGGDGSIKGAQKLAKKEIKVIAIPGTIDNDINVTDYTIGFDTACNIVINSVDKVLDTAKSLVNENPRIFLIEVMGRNSGDIALYSSLSGGADEVLIPEQKIDYNEIINNLNNKFKIGKKYAIIIMAEGAGKLDEVKNKLEKDLGYSIKSILLGHLQRGGNPSAFDRILASKFGYYAVQTMINKNQCGIIGINCNDIILNKFNNSKKTKSKTDNEIYELSKTLCH</sequence>
<keyword evidence="6" id="KW-0963">Cytoplasm</keyword>
<evidence type="ECO:0000256" key="16">
    <source>
        <dbReference type="ARBA" id="ARBA00048070"/>
    </source>
</evidence>
<evidence type="ECO:0000256" key="8">
    <source>
        <dbReference type="ARBA" id="ARBA00022679"/>
    </source>
</evidence>
<evidence type="ECO:0000256" key="11">
    <source>
        <dbReference type="ARBA" id="ARBA00022777"/>
    </source>
</evidence>
<keyword evidence="10" id="KW-0547">Nucleotide-binding</keyword>
<evidence type="ECO:0000256" key="12">
    <source>
        <dbReference type="ARBA" id="ARBA00022840"/>
    </source>
</evidence>
<keyword evidence="13" id="KW-0460">Magnesium</keyword>
<evidence type="ECO:0000256" key="14">
    <source>
        <dbReference type="ARBA" id="ARBA00023152"/>
    </source>
</evidence>
<organism evidence="19 20">
    <name type="scientific">Halanaerobium congolense</name>
    <dbReference type="NCBI Taxonomy" id="54121"/>
    <lineage>
        <taxon>Bacteria</taxon>
        <taxon>Bacillati</taxon>
        <taxon>Bacillota</taxon>
        <taxon>Clostridia</taxon>
        <taxon>Halanaerobiales</taxon>
        <taxon>Halanaerobiaceae</taxon>
        <taxon>Halanaerobium</taxon>
    </lineage>
</organism>
<keyword evidence="21" id="KW-1185">Reference proteome</keyword>
<evidence type="ECO:0000256" key="3">
    <source>
        <dbReference type="ARBA" id="ARBA00004496"/>
    </source>
</evidence>
<dbReference type="GO" id="GO:0046872">
    <property type="term" value="F:metal ion binding"/>
    <property type="evidence" value="ECO:0007669"/>
    <property type="project" value="UniProtKB-KW"/>
</dbReference>
<dbReference type="Gene3D" id="3.40.50.450">
    <property type="match status" value="1"/>
</dbReference>
<dbReference type="EC" id="2.7.1.11" evidence="5"/>
<evidence type="ECO:0000256" key="5">
    <source>
        <dbReference type="ARBA" id="ARBA00012055"/>
    </source>
</evidence>
<dbReference type="UniPathway" id="UPA00109">
    <property type="reaction ID" value="UER00182"/>
</dbReference>
<dbReference type="GO" id="GO:0003872">
    <property type="term" value="F:6-phosphofructokinase activity"/>
    <property type="evidence" value="ECO:0007669"/>
    <property type="project" value="UniProtKB-EC"/>
</dbReference>
<dbReference type="NCBIfam" id="NF002872">
    <property type="entry name" value="PRK03202.1"/>
    <property type="match status" value="1"/>
</dbReference>
<dbReference type="GO" id="GO:0005945">
    <property type="term" value="C:6-phosphofructokinase complex"/>
    <property type="evidence" value="ECO:0007669"/>
    <property type="project" value="TreeGrafter"/>
</dbReference>
<keyword evidence="9" id="KW-0479">Metal-binding</keyword>
<keyword evidence="14" id="KW-0324">Glycolysis</keyword>
<dbReference type="PRINTS" id="PR00476">
    <property type="entry name" value="PHFRCTKINASE"/>
</dbReference>
<comment type="catalytic activity">
    <reaction evidence="16">
        <text>beta-D-fructose 6-phosphate + ATP = beta-D-fructose 1,6-bisphosphate + ADP + H(+)</text>
        <dbReference type="Rhea" id="RHEA:16109"/>
        <dbReference type="ChEBI" id="CHEBI:15378"/>
        <dbReference type="ChEBI" id="CHEBI:30616"/>
        <dbReference type="ChEBI" id="CHEBI:32966"/>
        <dbReference type="ChEBI" id="CHEBI:57634"/>
        <dbReference type="ChEBI" id="CHEBI:456216"/>
        <dbReference type="EC" id="2.7.1.11"/>
    </reaction>
</comment>
<dbReference type="InterPro" id="IPR022953">
    <property type="entry name" value="ATP_PFK"/>
</dbReference>
<evidence type="ECO:0000256" key="15">
    <source>
        <dbReference type="ARBA" id="ARBA00038478"/>
    </source>
</evidence>
<dbReference type="InterPro" id="IPR035966">
    <property type="entry name" value="PKF_sf"/>
</dbReference>
<dbReference type="GO" id="GO:0016208">
    <property type="term" value="F:AMP binding"/>
    <property type="evidence" value="ECO:0007669"/>
    <property type="project" value="TreeGrafter"/>
</dbReference>
<dbReference type="Proteomes" id="UP000198612">
    <property type="component" value="Unassembled WGS sequence"/>
</dbReference>
<dbReference type="PIRSF" id="PIRSF000532">
    <property type="entry name" value="ATP_PFK_prok"/>
    <property type="match status" value="1"/>
</dbReference>
<proteinExistence type="inferred from homology"/>
<keyword evidence="11 19" id="KW-0418">Kinase</keyword>